<protein>
    <submittedName>
        <fullName evidence="2">Uncharacterized protein</fullName>
    </submittedName>
</protein>
<feature type="transmembrane region" description="Helical" evidence="1">
    <location>
        <begin position="20"/>
        <end position="39"/>
    </location>
</feature>
<evidence type="ECO:0000256" key="1">
    <source>
        <dbReference type="SAM" id="Phobius"/>
    </source>
</evidence>
<evidence type="ECO:0000313" key="2">
    <source>
        <dbReference type="EMBL" id="KAF9665459.1"/>
    </source>
</evidence>
<feature type="transmembrane region" description="Helical" evidence="1">
    <location>
        <begin position="51"/>
        <end position="69"/>
    </location>
</feature>
<keyword evidence="3" id="KW-1185">Reference proteome</keyword>
<dbReference type="EMBL" id="JADGMS010000016">
    <property type="protein sequence ID" value="KAF9665459.1"/>
    <property type="molecule type" value="Genomic_DNA"/>
</dbReference>
<keyword evidence="1" id="KW-0812">Transmembrane</keyword>
<reference evidence="2 3" key="1">
    <citation type="submission" date="2020-10" db="EMBL/GenBank/DDBJ databases">
        <title>Plant Genome Project.</title>
        <authorList>
            <person name="Zhang R.-G."/>
        </authorList>
    </citation>
    <scope>NUCLEOTIDE SEQUENCE [LARGE SCALE GENOMIC DNA]</scope>
    <source>
        <strain evidence="2">FAFU-HL-1</strain>
        <tissue evidence="2">Leaf</tissue>
    </source>
</reference>
<dbReference type="OrthoDB" id="683410at2759"/>
<sequence>MGSSYSSSYNSDQPPSPVHLYFFLLIFLMFIVLTWYINYEPVLESMFDQGKLILMASPLLLLLLVHWFSNDDHQHGRRLSYYLPFPEKDSLHRAGGTPWGVGLEKGRGPDCQGKINGGHPDFAIRNM</sequence>
<evidence type="ECO:0000313" key="3">
    <source>
        <dbReference type="Proteomes" id="UP000657918"/>
    </source>
</evidence>
<name>A0A835JBS9_9ROSI</name>
<dbReference type="PANTHER" id="PTHR33306">
    <property type="entry name" value="EXPRESSED PROTEIN-RELATED-RELATED"/>
    <property type="match status" value="1"/>
</dbReference>
<gene>
    <name evidence="2" type="ORF">SADUNF_Sadunf16G0125000</name>
</gene>
<keyword evidence="1" id="KW-1133">Transmembrane helix</keyword>
<accession>A0A835JBS9</accession>
<keyword evidence="1" id="KW-0472">Membrane</keyword>
<dbReference type="PANTHER" id="PTHR33306:SF5">
    <property type="entry name" value="OXIDOREDUCTASE_TRANSITION METAL ION-BINDING PROTEIN"/>
    <property type="match status" value="1"/>
</dbReference>
<organism evidence="2 3">
    <name type="scientific">Salix dunnii</name>
    <dbReference type="NCBI Taxonomy" id="1413687"/>
    <lineage>
        <taxon>Eukaryota</taxon>
        <taxon>Viridiplantae</taxon>
        <taxon>Streptophyta</taxon>
        <taxon>Embryophyta</taxon>
        <taxon>Tracheophyta</taxon>
        <taxon>Spermatophyta</taxon>
        <taxon>Magnoliopsida</taxon>
        <taxon>eudicotyledons</taxon>
        <taxon>Gunneridae</taxon>
        <taxon>Pentapetalae</taxon>
        <taxon>rosids</taxon>
        <taxon>fabids</taxon>
        <taxon>Malpighiales</taxon>
        <taxon>Salicaceae</taxon>
        <taxon>Saliceae</taxon>
        <taxon>Salix</taxon>
    </lineage>
</organism>
<comment type="caution">
    <text evidence="2">The sequence shown here is derived from an EMBL/GenBank/DDBJ whole genome shotgun (WGS) entry which is preliminary data.</text>
</comment>
<dbReference type="Proteomes" id="UP000657918">
    <property type="component" value="Chromosome 16"/>
</dbReference>
<dbReference type="AlphaFoldDB" id="A0A835JBS9"/>
<proteinExistence type="predicted"/>